<evidence type="ECO:0000313" key="9">
    <source>
        <dbReference type="Proteomes" id="UP000094067"/>
    </source>
</evidence>
<name>A0A1E3A6P1_9FIRM</name>
<dbReference type="FunFam" id="2.70.98.30:FF:000001">
    <property type="entry name" value="alpha-mannosidase 2C1 isoform X2"/>
    <property type="match status" value="1"/>
</dbReference>
<dbReference type="Gene3D" id="2.60.40.2220">
    <property type="match status" value="1"/>
</dbReference>
<accession>A0A1E3A6P1</accession>
<protein>
    <recommendedName>
        <fullName evidence="3">alpha-mannosidase</fullName>
        <ecNumber evidence="3">3.2.1.24</ecNumber>
    </recommendedName>
</protein>
<dbReference type="InterPro" id="IPR015341">
    <property type="entry name" value="Glyco_hydro_38_cen"/>
</dbReference>
<organism evidence="8 9">
    <name type="scientific">Eisenbergiella tayi</name>
    <dbReference type="NCBI Taxonomy" id="1432052"/>
    <lineage>
        <taxon>Bacteria</taxon>
        <taxon>Bacillati</taxon>
        <taxon>Bacillota</taxon>
        <taxon>Clostridia</taxon>
        <taxon>Lachnospirales</taxon>
        <taxon>Lachnospiraceae</taxon>
        <taxon>Eisenbergiella</taxon>
    </lineage>
</organism>
<dbReference type="PANTHER" id="PTHR46017:SF1">
    <property type="entry name" value="ALPHA-MANNOSIDASE 2C1"/>
    <property type="match status" value="1"/>
</dbReference>
<dbReference type="GO" id="GO:0004559">
    <property type="term" value="F:alpha-mannosidase activity"/>
    <property type="evidence" value="ECO:0007669"/>
    <property type="project" value="UniProtKB-EC"/>
</dbReference>
<feature type="domain" description="Glycoside hydrolase family 38 central" evidence="7">
    <location>
        <begin position="538"/>
        <end position="613"/>
    </location>
</feature>
<dbReference type="GO" id="GO:0006013">
    <property type="term" value="P:mannose metabolic process"/>
    <property type="evidence" value="ECO:0007669"/>
    <property type="project" value="InterPro"/>
</dbReference>
<evidence type="ECO:0000256" key="3">
    <source>
        <dbReference type="ARBA" id="ARBA00012752"/>
    </source>
</evidence>
<keyword evidence="4" id="KW-0479">Metal-binding</keyword>
<dbReference type="InterPro" id="IPR027291">
    <property type="entry name" value="Glyco_hydro_38_N_sf"/>
</dbReference>
<comment type="catalytic activity">
    <reaction evidence="1">
        <text>Hydrolysis of terminal, non-reducing alpha-D-mannose residues in alpha-D-mannosides.</text>
        <dbReference type="EC" id="3.2.1.24"/>
    </reaction>
</comment>
<dbReference type="InterPro" id="IPR041147">
    <property type="entry name" value="GH38_C"/>
</dbReference>
<dbReference type="EC" id="3.2.1.24" evidence="3"/>
<keyword evidence="6 8" id="KW-0326">Glycosidase</keyword>
<dbReference type="SUPFAM" id="SSF88688">
    <property type="entry name" value="Families 57/38 glycoside transferase middle domain"/>
    <property type="match status" value="1"/>
</dbReference>
<keyword evidence="5 8" id="KW-0378">Hydrolase</keyword>
<dbReference type="SUPFAM" id="SSF88713">
    <property type="entry name" value="Glycoside hydrolase/deacetylase"/>
    <property type="match status" value="1"/>
</dbReference>
<evidence type="ECO:0000259" key="7">
    <source>
        <dbReference type="SMART" id="SM00872"/>
    </source>
</evidence>
<dbReference type="FunFam" id="3.20.110.10:FF:000002">
    <property type="entry name" value="alpha-mannosidase 2C1 isoform X1"/>
    <property type="match status" value="1"/>
</dbReference>
<dbReference type="Pfam" id="PF07748">
    <property type="entry name" value="Glyco_hydro_38C"/>
    <property type="match status" value="1"/>
</dbReference>
<dbReference type="EMBL" id="MCGH01000003">
    <property type="protein sequence ID" value="ODM04432.1"/>
    <property type="molecule type" value="Genomic_DNA"/>
</dbReference>
<dbReference type="Gene3D" id="3.20.110.10">
    <property type="entry name" value="Glycoside hydrolase 38, N terminal domain"/>
    <property type="match status" value="1"/>
</dbReference>
<dbReference type="Pfam" id="PF17677">
    <property type="entry name" value="Glyco_hydro38C2"/>
    <property type="match status" value="1"/>
</dbReference>
<sequence>MPFGLGLFYDIKKEDKGMFLTKEKLWRRVNELGSRRYAVIESLFPFFSMEDTGGPDEVRLSFPGKIRGERKQRMDFFTGLDKYLWLQKEIQLPEAQQGRTLVGLFDFGKTGGGHNSGFESLLFVDGVKRQGVDSNHCEVVFDDLAGNRAELTFLLWSGLEGSDIFHEKQYHQLRRAELAWLHNDANELYYQGRAVLETLDQLEETCELFQDLLQLLNRAFLLLDWDTDRLYDTVPGALRLLQDGLGRMGKQTQVTVHCVGHTHIDVAWLWRLKHTREKAVRSFSTAVELMEESGDFRFLQSQPQLYEWVKKDTPELYEKIRNKVRQGQWEPDGGMWLEADCNIPSGESLTRQFLYGCRFLKEEFGKACRFLWLPDVFGYSWALPQILKLCNIKTFATTKISWNQYNRMPHDLFFWRGIDGSEILTYFLTTPREGQDPKSFGATYNGYIKGETVLGSWKQFQDKALSKDVLMSYGYGDGGGGVTRDMLQSSRALEKVPGMPHVKYDTAGAFFDKLHENVKQAEQNGEYVHTWDGELYLELHRGTYTAQAENKKWNRKLELALMRTEWLCVLAGCGGQAADDLKNIWKTVLRNQFHDIIPGSSIHEVYEDSIREYQSADSCLKLLTDKLEKKLMLPEEKSWTLCNAGSFARDTLVCIPADGKLRPADETGRLLPVQSCPDGLLVRICAEPLSMKTLSFAEGERGNGGQQENVFLWDSQKRILETPIYTAEWQADGTLGSLFDKRCCRQVLDGPGNSLTVYEDKAVVFDAWDIDIFYREKKEDFLLVEGPVLKEEGPLRTILSFQYSYRNSRISQDVIFYSFSGRIDFQTRVDWREDHRLLKTAFSVNVRSTQAAYDIQYGYLNRPTHWNTSWDQARFEVVGHKWADLSEPDYGIALLNDCKYGYSVKDNRMELSLLKSSKNPDETADMGIHEFTYSLLPHQAALADSEVFAQAEDLNQPLYPMKGRHGAACGRMFCWEADNVIVDAVKPAEDGNGIILRVHECRGKRVSFLLQSEWRLADYQECNLLEEPVKDVQPYRDGIPVELRPFEIKTWRIHAVY</sequence>
<dbReference type="Gene3D" id="2.70.98.30">
    <property type="entry name" value="Golgi alpha-mannosidase II, domain 4"/>
    <property type="match status" value="1"/>
</dbReference>
<evidence type="ECO:0000256" key="2">
    <source>
        <dbReference type="ARBA" id="ARBA00009792"/>
    </source>
</evidence>
<dbReference type="GO" id="GO:0009313">
    <property type="term" value="P:oligosaccharide catabolic process"/>
    <property type="evidence" value="ECO:0007669"/>
    <property type="project" value="TreeGrafter"/>
</dbReference>
<evidence type="ECO:0000256" key="5">
    <source>
        <dbReference type="ARBA" id="ARBA00022801"/>
    </source>
</evidence>
<comment type="similarity">
    <text evidence="2">Belongs to the glycosyl hydrolase 38 family.</text>
</comment>
<dbReference type="InterPro" id="IPR011330">
    <property type="entry name" value="Glyco_hydro/deAcase_b/a-brl"/>
</dbReference>
<evidence type="ECO:0000256" key="4">
    <source>
        <dbReference type="ARBA" id="ARBA00022723"/>
    </source>
</evidence>
<dbReference type="InterPro" id="IPR037094">
    <property type="entry name" value="Glyco_hydro_38_cen_sf"/>
</dbReference>
<dbReference type="GO" id="GO:0046872">
    <property type="term" value="F:metal ion binding"/>
    <property type="evidence" value="ECO:0007669"/>
    <property type="project" value="UniProtKB-KW"/>
</dbReference>
<dbReference type="Gene3D" id="1.20.1270.50">
    <property type="entry name" value="Glycoside hydrolase family 38, central domain"/>
    <property type="match status" value="1"/>
</dbReference>
<dbReference type="InterPro" id="IPR028995">
    <property type="entry name" value="Glyco_hydro_57/38_cen_sf"/>
</dbReference>
<dbReference type="Pfam" id="PF09261">
    <property type="entry name" value="Alpha-mann_mid"/>
    <property type="match status" value="1"/>
</dbReference>
<comment type="caution">
    <text evidence="8">The sequence shown here is derived from an EMBL/GenBank/DDBJ whole genome shotgun (WGS) entry which is preliminary data.</text>
</comment>
<dbReference type="PATRIC" id="fig|1432052.4.peg.5825"/>
<evidence type="ECO:0000256" key="6">
    <source>
        <dbReference type="ARBA" id="ARBA00023295"/>
    </source>
</evidence>
<dbReference type="InterPro" id="IPR011682">
    <property type="entry name" value="Glyco_hydro_38_C"/>
</dbReference>
<reference evidence="8 9" key="1">
    <citation type="submission" date="2016-07" db="EMBL/GenBank/DDBJ databases">
        <title>Characterization of isolates of Eisenbergiella tayi derived from blood cultures, using whole genome sequencing.</title>
        <authorList>
            <person name="Burdz T."/>
            <person name="Wiebe D."/>
            <person name="Huynh C."/>
            <person name="Bernard K."/>
        </authorList>
    </citation>
    <scope>NUCLEOTIDE SEQUENCE [LARGE SCALE GENOMIC DNA]</scope>
    <source>
        <strain evidence="8 9">NML 110608</strain>
    </source>
</reference>
<dbReference type="SMART" id="SM00872">
    <property type="entry name" value="Alpha-mann_mid"/>
    <property type="match status" value="1"/>
</dbReference>
<evidence type="ECO:0000256" key="1">
    <source>
        <dbReference type="ARBA" id="ARBA00000365"/>
    </source>
</evidence>
<dbReference type="Pfam" id="PF01074">
    <property type="entry name" value="Glyco_hydro_38N"/>
    <property type="match status" value="1"/>
</dbReference>
<evidence type="ECO:0000313" key="8">
    <source>
        <dbReference type="EMBL" id="ODM04432.1"/>
    </source>
</evidence>
<dbReference type="AlphaFoldDB" id="A0A1E3A6P1"/>
<proteinExistence type="inferred from homology"/>
<dbReference type="CDD" id="cd10789">
    <property type="entry name" value="GH38N_AMII_ER_cytosolic"/>
    <property type="match status" value="1"/>
</dbReference>
<dbReference type="InterPro" id="IPR000602">
    <property type="entry name" value="Glyco_hydro_38_N"/>
</dbReference>
<dbReference type="PANTHER" id="PTHR46017">
    <property type="entry name" value="ALPHA-MANNOSIDASE 2C1"/>
    <property type="match status" value="1"/>
</dbReference>
<dbReference type="FunFam" id="1.20.1270.50:FF:000004">
    <property type="entry name" value="alpha-mannosidase 2C1 isoform X1"/>
    <property type="match status" value="1"/>
</dbReference>
<dbReference type="Proteomes" id="UP000094067">
    <property type="component" value="Unassembled WGS sequence"/>
</dbReference>
<dbReference type="SUPFAM" id="SSF74650">
    <property type="entry name" value="Galactose mutarotase-like"/>
    <property type="match status" value="1"/>
</dbReference>
<dbReference type="InterPro" id="IPR011013">
    <property type="entry name" value="Gal_mutarotase_sf_dom"/>
</dbReference>
<gene>
    <name evidence="8" type="primary">mngB_15</name>
    <name evidence="8" type="ORF">BEI61_05239</name>
</gene>
<dbReference type="GO" id="GO:0030246">
    <property type="term" value="F:carbohydrate binding"/>
    <property type="evidence" value="ECO:0007669"/>
    <property type="project" value="InterPro"/>
</dbReference>